<evidence type="ECO:0000256" key="20">
    <source>
        <dbReference type="RuleBase" id="RU000312"/>
    </source>
</evidence>
<evidence type="ECO:0000256" key="1">
    <source>
        <dbReference type="ARBA" id="ARBA00001936"/>
    </source>
</evidence>
<evidence type="ECO:0000256" key="8">
    <source>
        <dbReference type="ARBA" id="ARBA00022737"/>
    </source>
</evidence>
<dbReference type="InterPro" id="IPR000494">
    <property type="entry name" value="Rcpt_L-dom"/>
</dbReference>
<dbReference type="SUPFAM" id="SSF52058">
    <property type="entry name" value="L domain-like"/>
    <property type="match status" value="1"/>
</dbReference>
<keyword evidence="13 21" id="KW-0472">Membrane</keyword>
<dbReference type="PROSITE" id="PS51379">
    <property type="entry name" value="4FE4S_FER_2"/>
    <property type="match status" value="1"/>
</dbReference>
<dbReference type="EMBL" id="JABFTP020000001">
    <property type="protein sequence ID" value="KAL3266271.1"/>
    <property type="molecule type" value="Genomic_DNA"/>
</dbReference>
<evidence type="ECO:0000259" key="22">
    <source>
        <dbReference type="PROSITE" id="PS50011"/>
    </source>
</evidence>
<keyword evidence="14" id="KW-0829">Tyrosine-protein kinase</keyword>
<proteinExistence type="inferred from homology"/>
<dbReference type="Gene3D" id="2.60.40.10">
    <property type="entry name" value="Immunoglobulins"/>
    <property type="match status" value="3"/>
</dbReference>
<keyword evidence="9 19" id="KW-0547">Nucleotide-binding</keyword>
<dbReference type="InterPro" id="IPR003961">
    <property type="entry name" value="FN3_dom"/>
</dbReference>
<feature type="binding site" evidence="19">
    <location>
        <position position="756"/>
    </location>
    <ligand>
        <name>ATP</name>
        <dbReference type="ChEBI" id="CHEBI:30616"/>
    </ligand>
</feature>
<evidence type="ECO:0000256" key="3">
    <source>
        <dbReference type="ARBA" id="ARBA00022553"/>
    </source>
</evidence>
<dbReference type="PROSITE" id="PS50011">
    <property type="entry name" value="PROTEIN_KINASE_DOM"/>
    <property type="match status" value="1"/>
</dbReference>
<name>A0ABD2MIR0_9CUCU</name>
<keyword evidence="15 20" id="KW-0675">Receptor</keyword>
<dbReference type="PROSITE" id="PS50853">
    <property type="entry name" value="FN3"/>
    <property type="match status" value="2"/>
</dbReference>
<evidence type="ECO:0000259" key="23">
    <source>
        <dbReference type="PROSITE" id="PS50853"/>
    </source>
</evidence>
<dbReference type="InterPro" id="IPR017441">
    <property type="entry name" value="Protein_kinase_ATP_BS"/>
</dbReference>
<dbReference type="InterPro" id="IPR017896">
    <property type="entry name" value="4Fe4S_Fe-S-bd"/>
</dbReference>
<dbReference type="EC" id="2.7.10.1" evidence="20"/>
<dbReference type="SUPFAM" id="SSF49265">
    <property type="entry name" value="Fibronectin type III"/>
    <property type="match status" value="2"/>
</dbReference>
<dbReference type="AlphaFoldDB" id="A0ABD2MIR0"/>
<dbReference type="InterPro" id="IPR011009">
    <property type="entry name" value="Kinase-like_dom_sf"/>
</dbReference>
<dbReference type="SMART" id="SM00060">
    <property type="entry name" value="FN3"/>
    <property type="match status" value="3"/>
</dbReference>
<dbReference type="GO" id="GO:0004714">
    <property type="term" value="F:transmembrane receptor protein tyrosine kinase activity"/>
    <property type="evidence" value="ECO:0007669"/>
    <property type="project" value="UniProtKB-EC"/>
</dbReference>
<keyword evidence="16" id="KW-0325">Glycoprotein</keyword>
<keyword evidence="5" id="KW-0165">Cleavage on pair of basic residues</keyword>
<dbReference type="PROSITE" id="PS00109">
    <property type="entry name" value="PROTEIN_KINASE_TYR"/>
    <property type="match status" value="1"/>
</dbReference>
<keyword evidence="12 21" id="KW-1133">Transmembrane helix</keyword>
<evidence type="ECO:0000256" key="16">
    <source>
        <dbReference type="ARBA" id="ARBA00023180"/>
    </source>
</evidence>
<protein>
    <recommendedName>
        <fullName evidence="20">Tyrosine-protein kinase receptor</fullName>
        <ecNumber evidence="20">2.7.10.1</ecNumber>
    </recommendedName>
</protein>
<evidence type="ECO:0000313" key="25">
    <source>
        <dbReference type="EMBL" id="KAL3266271.1"/>
    </source>
</evidence>
<dbReference type="InterPro" id="IPR020635">
    <property type="entry name" value="Tyr_kinase_cat_dom"/>
</dbReference>
<dbReference type="Gene3D" id="3.80.20.20">
    <property type="entry name" value="Receptor L-domain"/>
    <property type="match status" value="1"/>
</dbReference>
<dbReference type="Proteomes" id="UP001516400">
    <property type="component" value="Unassembled WGS sequence"/>
</dbReference>
<evidence type="ECO:0000256" key="7">
    <source>
        <dbReference type="ARBA" id="ARBA00022729"/>
    </source>
</evidence>
<evidence type="ECO:0000256" key="12">
    <source>
        <dbReference type="ARBA" id="ARBA00022989"/>
    </source>
</evidence>
<evidence type="ECO:0000256" key="11">
    <source>
        <dbReference type="ARBA" id="ARBA00022840"/>
    </source>
</evidence>
<accession>A0ABD2MIR0</accession>
<evidence type="ECO:0000256" key="15">
    <source>
        <dbReference type="ARBA" id="ARBA00023170"/>
    </source>
</evidence>
<keyword evidence="8" id="KW-0677">Repeat</keyword>
<feature type="domain" description="Protein kinase" evidence="22">
    <location>
        <begin position="727"/>
        <end position="988"/>
    </location>
</feature>
<evidence type="ECO:0000313" key="26">
    <source>
        <dbReference type="Proteomes" id="UP001516400"/>
    </source>
</evidence>
<evidence type="ECO:0000259" key="24">
    <source>
        <dbReference type="PROSITE" id="PS51379"/>
    </source>
</evidence>
<organism evidence="25 26">
    <name type="scientific">Cryptolaemus montrouzieri</name>
    <dbReference type="NCBI Taxonomy" id="559131"/>
    <lineage>
        <taxon>Eukaryota</taxon>
        <taxon>Metazoa</taxon>
        <taxon>Ecdysozoa</taxon>
        <taxon>Arthropoda</taxon>
        <taxon>Hexapoda</taxon>
        <taxon>Insecta</taxon>
        <taxon>Pterygota</taxon>
        <taxon>Neoptera</taxon>
        <taxon>Endopterygota</taxon>
        <taxon>Coleoptera</taxon>
        <taxon>Polyphaga</taxon>
        <taxon>Cucujiformia</taxon>
        <taxon>Coccinelloidea</taxon>
        <taxon>Coccinellidae</taxon>
        <taxon>Scymninae</taxon>
        <taxon>Scymnini</taxon>
        <taxon>Cryptolaemus</taxon>
    </lineage>
</organism>
<feature type="domain" description="Fibronectin type-III" evidence="23">
    <location>
        <begin position="567"/>
        <end position="664"/>
    </location>
</feature>
<keyword evidence="3 20" id="KW-0597">Phosphoprotein</keyword>
<evidence type="ECO:0000256" key="19">
    <source>
        <dbReference type="PROSITE-ProRule" id="PRU10141"/>
    </source>
</evidence>
<feature type="transmembrane region" description="Helical" evidence="21">
    <location>
        <begin position="668"/>
        <end position="691"/>
    </location>
</feature>
<gene>
    <name evidence="25" type="ORF">HHI36_010451</name>
</gene>
<keyword evidence="26" id="KW-1185">Reference proteome</keyword>
<keyword evidence="7" id="KW-0732">Signal</keyword>
<evidence type="ECO:0000256" key="17">
    <source>
        <dbReference type="ARBA" id="ARBA00023211"/>
    </source>
</evidence>
<evidence type="ECO:0000256" key="21">
    <source>
        <dbReference type="SAM" id="Phobius"/>
    </source>
</evidence>
<dbReference type="InterPro" id="IPR000719">
    <property type="entry name" value="Prot_kinase_dom"/>
</dbReference>
<evidence type="ECO:0000256" key="14">
    <source>
        <dbReference type="ARBA" id="ARBA00023137"/>
    </source>
</evidence>
<dbReference type="PROSITE" id="PS00239">
    <property type="entry name" value="RECEPTOR_TYR_KIN_II"/>
    <property type="match status" value="1"/>
</dbReference>
<reference evidence="25 26" key="1">
    <citation type="journal article" date="2021" name="BMC Biol.">
        <title>Horizontally acquired antibacterial genes associated with adaptive radiation of ladybird beetles.</title>
        <authorList>
            <person name="Li H.S."/>
            <person name="Tang X.F."/>
            <person name="Huang Y.H."/>
            <person name="Xu Z.Y."/>
            <person name="Chen M.L."/>
            <person name="Du X.Y."/>
            <person name="Qiu B.Y."/>
            <person name="Chen P.T."/>
            <person name="Zhang W."/>
            <person name="Slipinski A."/>
            <person name="Escalona H.E."/>
            <person name="Waterhouse R.M."/>
            <person name="Zwick A."/>
            <person name="Pang H."/>
        </authorList>
    </citation>
    <scope>NUCLEOTIDE SEQUENCE [LARGE SCALE GENOMIC DNA]</scope>
    <source>
        <strain evidence="25">SYSU2018</strain>
    </source>
</reference>
<dbReference type="Gene3D" id="3.30.200.20">
    <property type="entry name" value="Phosphorylase Kinase, domain 1"/>
    <property type="match status" value="1"/>
</dbReference>
<dbReference type="FunFam" id="1.10.510.10:FF:001227">
    <property type="entry name" value="Tyrosine-protein kinase receptor"/>
    <property type="match status" value="1"/>
</dbReference>
<dbReference type="InterPro" id="IPR008266">
    <property type="entry name" value="Tyr_kinase_AS"/>
</dbReference>
<dbReference type="PANTHER" id="PTHR24416:SF525">
    <property type="entry name" value="INSULIN-LIKE RECEPTOR"/>
    <property type="match status" value="1"/>
</dbReference>
<feature type="domain" description="Fibronectin type-III" evidence="23">
    <location>
        <begin position="233"/>
        <end position="344"/>
    </location>
</feature>
<evidence type="ECO:0000256" key="13">
    <source>
        <dbReference type="ARBA" id="ARBA00023136"/>
    </source>
</evidence>
<dbReference type="Gene3D" id="2.10.220.10">
    <property type="entry name" value="Hormone Receptor, Insulin-like Growth Factor Receptor 1, Chain A, domain 2"/>
    <property type="match status" value="1"/>
</dbReference>
<evidence type="ECO:0000256" key="6">
    <source>
        <dbReference type="ARBA" id="ARBA00022692"/>
    </source>
</evidence>
<dbReference type="CDD" id="cd00063">
    <property type="entry name" value="FN3"/>
    <property type="match status" value="4"/>
</dbReference>
<dbReference type="PROSITE" id="PS00107">
    <property type="entry name" value="PROTEIN_KINASE_ATP"/>
    <property type="match status" value="1"/>
</dbReference>
<keyword evidence="10" id="KW-0418">Kinase</keyword>
<dbReference type="GO" id="GO:0016020">
    <property type="term" value="C:membrane"/>
    <property type="evidence" value="ECO:0007669"/>
    <property type="project" value="UniProtKB-SubCell"/>
</dbReference>
<comment type="similarity">
    <text evidence="20">Belongs to the protein kinase superfamily. Tyr protein kinase family. Insulin receptor subfamily.</text>
</comment>
<comment type="catalytic activity">
    <reaction evidence="18 20">
        <text>L-tyrosyl-[protein] + ATP = O-phospho-L-tyrosyl-[protein] + ADP + H(+)</text>
        <dbReference type="Rhea" id="RHEA:10596"/>
        <dbReference type="Rhea" id="RHEA-COMP:10136"/>
        <dbReference type="Rhea" id="RHEA-COMP:20101"/>
        <dbReference type="ChEBI" id="CHEBI:15378"/>
        <dbReference type="ChEBI" id="CHEBI:30616"/>
        <dbReference type="ChEBI" id="CHEBI:46858"/>
        <dbReference type="ChEBI" id="CHEBI:61978"/>
        <dbReference type="ChEBI" id="CHEBI:456216"/>
        <dbReference type="EC" id="2.7.10.1"/>
    </reaction>
</comment>
<dbReference type="InterPro" id="IPR036116">
    <property type="entry name" value="FN3_sf"/>
</dbReference>
<dbReference type="InterPro" id="IPR036941">
    <property type="entry name" value="Rcpt_L-dom_sf"/>
</dbReference>
<keyword evidence="6 20" id="KW-0812">Transmembrane</keyword>
<dbReference type="InterPro" id="IPR001245">
    <property type="entry name" value="Ser-Thr/Tyr_kinase_cat_dom"/>
</dbReference>
<dbReference type="Pfam" id="PF01030">
    <property type="entry name" value="Recep_L_domain"/>
    <property type="match status" value="1"/>
</dbReference>
<dbReference type="Gene3D" id="1.10.510.10">
    <property type="entry name" value="Transferase(Phosphotransferase) domain 1"/>
    <property type="match status" value="1"/>
</dbReference>
<keyword evidence="17" id="KW-0464">Manganese</keyword>
<evidence type="ECO:0000256" key="2">
    <source>
        <dbReference type="ARBA" id="ARBA00004479"/>
    </source>
</evidence>
<dbReference type="InterPro" id="IPR050122">
    <property type="entry name" value="RTK"/>
</dbReference>
<feature type="domain" description="4Fe-4S ferredoxin-type" evidence="24">
    <location>
        <begin position="51"/>
        <end position="81"/>
    </location>
</feature>
<evidence type="ECO:0000256" key="10">
    <source>
        <dbReference type="ARBA" id="ARBA00022777"/>
    </source>
</evidence>
<evidence type="ECO:0000256" key="5">
    <source>
        <dbReference type="ARBA" id="ARBA00022685"/>
    </source>
</evidence>
<dbReference type="PRINTS" id="PR00109">
    <property type="entry name" value="TYRKINASE"/>
</dbReference>
<evidence type="ECO:0000256" key="9">
    <source>
        <dbReference type="ARBA" id="ARBA00022741"/>
    </source>
</evidence>
<comment type="cofactor">
    <cofactor evidence="1">
        <name>Mn(2+)</name>
        <dbReference type="ChEBI" id="CHEBI:29035"/>
    </cofactor>
</comment>
<dbReference type="SUPFAM" id="SSF56112">
    <property type="entry name" value="Protein kinase-like (PK-like)"/>
    <property type="match status" value="1"/>
</dbReference>
<dbReference type="GO" id="GO:0005524">
    <property type="term" value="F:ATP binding"/>
    <property type="evidence" value="ECO:0007669"/>
    <property type="project" value="UniProtKB-UniRule"/>
</dbReference>
<comment type="caution">
    <text evidence="25">The sequence shown here is derived from an EMBL/GenBank/DDBJ whole genome shotgun (WGS) entry which is preliminary data.</text>
</comment>
<comment type="subcellular location">
    <subcellularLocation>
        <location evidence="2">Membrane</location>
        <topology evidence="2">Single-pass type I membrane protein</topology>
    </subcellularLocation>
</comment>
<keyword evidence="4" id="KW-0808">Transferase</keyword>
<dbReference type="Pfam" id="PF00041">
    <property type="entry name" value="fn3"/>
    <property type="match status" value="2"/>
</dbReference>
<dbReference type="Pfam" id="PF07714">
    <property type="entry name" value="PK_Tyr_Ser-Thr"/>
    <property type="match status" value="1"/>
</dbReference>
<dbReference type="InterPro" id="IPR002011">
    <property type="entry name" value="Tyr_kinase_rcpt_2_CS"/>
</dbReference>
<evidence type="ECO:0000256" key="18">
    <source>
        <dbReference type="ARBA" id="ARBA00051243"/>
    </source>
</evidence>
<dbReference type="InterPro" id="IPR013783">
    <property type="entry name" value="Ig-like_fold"/>
</dbReference>
<keyword evidence="11 19" id="KW-0067">ATP-binding</keyword>
<evidence type="ECO:0000256" key="4">
    <source>
        <dbReference type="ARBA" id="ARBA00022679"/>
    </source>
</evidence>
<sequence length="1073" mass="122033">MDTCVSSCPKDKFISEEILECVTEEECKNLNLPGNRWIFNRWCILSNSCPENYEFVNNTCKPCLGSCTKICPGASLEAKEHIDSLKGCTHIDGHLEFRNITDVYVLDQLEASLSSVREIDGCFKVARSDAISSLQFMKNLQRIGGRDKHKQCNNHTVFIYENANLKKLFDVERIETSADVSIGFHNNPELCLSEIQKFATILGISKTNFDQILRNEKFISPYSNGDRASCADISLNITFTEINPTNVTLEWEPYNKGNVTVIGYTIFYILQSIFAKEDDNDVSSNMCSSNGLMSRFISNNSIQLTKLQRFSAYVYWIKVYHIQADNRSGVAGSTEKHNFTTLSDDPDRPLSFEIKAVSSTALKLTWEPPDHINGNLAYYQLIAFLEKDDPKFVSKRNYCIHQHVISSVKEEVKPPFKKWLNQTENGTCVCETNIFKIDDIFCGPLNPSQSFSNEDCNKYMYDVVDKSKMANEALLEVESVANDERKHKVSKKYLLENESGARIPPNTTVTDIKLLANETNFVLKGLKPFTTYIILFSACNEEFRGKPQCSAVLFSAERTLANISADQVSNLNLKFLRANDISLTWQDPPNPNGMIVAYNIEYKSTDSSSVNVPDCLTWTQHVKNNFIYQIQDLDPGLYTIRVRPVSLHGPGLYSRTITFQIKSPLNIWVIYLLVCIVFVISVVAVIIYLWYKKKNTFDTVHLITSINPDYASVVYIEDEWEMSRNDIKINEVLGQGSFGQVHSGYIKSKKLPCAVKILNRVDNPSWKVEFLNEASVMKKFSEAHHVVKLYGVVSRGDPSLVVMELMERGDLKEYLRKSRESSQSISSPEIYLMAAQIADGMTYLAAKKFVHRDLAARNCMVAADRTVKIGDFGMTKDIYETDYYRQGKKGLLPVRWMAPESLADGIYSSESDVYGYGIVLWEMVTLAEQPYQGLANEQVVDFIISNGKLGRPFGCPDVLWEIMVACWNTKPKYRPLFSGIVQKLEPLVGPSFALVSFYHSRQGREYRMNYRSGNIEPATNEQDPYHYHYYLSDEDDVLMPYDEDMYPLNTRTFRVRPAGPSNIRTQPSESITP</sequence>
<dbReference type="SMART" id="SM00219">
    <property type="entry name" value="TyrKc"/>
    <property type="match status" value="1"/>
</dbReference>
<dbReference type="PANTHER" id="PTHR24416">
    <property type="entry name" value="TYROSINE-PROTEIN KINASE RECEPTOR"/>
    <property type="match status" value="1"/>
</dbReference>